<keyword evidence="8" id="KW-0119">Carbohydrate metabolism</keyword>
<evidence type="ECO:0000256" key="2">
    <source>
        <dbReference type="ARBA" id="ARBA00022679"/>
    </source>
</evidence>
<organism evidence="10 11">
    <name type="scientific">Aminobacter aganoensis</name>
    <dbReference type="NCBI Taxonomy" id="83264"/>
    <lineage>
        <taxon>Bacteria</taxon>
        <taxon>Pseudomonadati</taxon>
        <taxon>Pseudomonadota</taxon>
        <taxon>Alphaproteobacteria</taxon>
        <taxon>Hyphomicrobiales</taxon>
        <taxon>Phyllobacteriaceae</taxon>
        <taxon>Aminobacter</taxon>
    </lineage>
</organism>
<gene>
    <name evidence="10" type="ORF">GGR00_001684</name>
</gene>
<dbReference type="RefSeq" id="WP_184699141.1">
    <property type="nucleotide sequence ID" value="NZ_BAABEG010000001.1"/>
</dbReference>
<dbReference type="PROSITE" id="PS01125">
    <property type="entry name" value="ROK"/>
    <property type="match status" value="1"/>
</dbReference>
<dbReference type="EC" id="2.7.1.59" evidence="1"/>
<keyword evidence="7" id="KW-0067">ATP-binding</keyword>
<proteinExistence type="predicted"/>
<name>A0A7X0KKD9_9HYPH</name>
<dbReference type="Proteomes" id="UP000536262">
    <property type="component" value="Unassembled WGS sequence"/>
</dbReference>
<evidence type="ECO:0000313" key="11">
    <source>
        <dbReference type="Proteomes" id="UP000536262"/>
    </source>
</evidence>
<keyword evidence="11" id="KW-1185">Reference proteome</keyword>
<keyword evidence="5 10" id="KW-0418">Kinase</keyword>
<dbReference type="SUPFAM" id="SSF53067">
    <property type="entry name" value="Actin-like ATPase domain"/>
    <property type="match status" value="1"/>
</dbReference>
<evidence type="ECO:0000256" key="5">
    <source>
        <dbReference type="ARBA" id="ARBA00022777"/>
    </source>
</evidence>
<keyword evidence="4" id="KW-0547">Nucleotide-binding</keyword>
<keyword evidence="6" id="KW-0862">Zinc</keyword>
<evidence type="ECO:0000256" key="9">
    <source>
        <dbReference type="ARBA" id="ARBA00049065"/>
    </source>
</evidence>
<sequence length="304" mass="30957">MITCFDIGGSTIKSARARSAGEIEIIDRVATPLDDFDAFAAVIAGRVAADRGRTKGVSISIAGVVDPASGSLKCANIPCLDGRLIEADLERVIGLPVRIANDADCFALAEATSGAGKGHRNVFGVILGTGVGGGLVIDGRIVAGAGGYAGEWGHGKALQTAVGKPPVEVPHFACGCGQSGCVDTIGGARGMEKLHHLLCGEVLSSTEVIDRWRAGEASASRTIDIYLELVSVPLALTLNIIGSSVVPVGGGLSNVPELIEALDREVRGRTLRRAAGPLVVKAALTTEPGLLGAAALGLQEIARV</sequence>
<accession>A0A7X0KKD9</accession>
<evidence type="ECO:0000313" key="10">
    <source>
        <dbReference type="EMBL" id="MBB6353910.1"/>
    </source>
</evidence>
<reference evidence="10 11" key="1">
    <citation type="submission" date="2020-08" db="EMBL/GenBank/DDBJ databases">
        <title>Genomic Encyclopedia of Type Strains, Phase IV (KMG-IV): sequencing the most valuable type-strain genomes for metagenomic binning, comparative biology and taxonomic classification.</title>
        <authorList>
            <person name="Goeker M."/>
        </authorList>
    </citation>
    <scope>NUCLEOTIDE SEQUENCE [LARGE SCALE GENOMIC DNA]</scope>
    <source>
        <strain evidence="10 11">DSM 7051</strain>
    </source>
</reference>
<dbReference type="GO" id="GO:0046872">
    <property type="term" value="F:metal ion binding"/>
    <property type="evidence" value="ECO:0007669"/>
    <property type="project" value="UniProtKB-KW"/>
</dbReference>
<comment type="caution">
    <text evidence="10">The sequence shown here is derived from an EMBL/GenBank/DDBJ whole genome shotgun (WGS) entry which is preliminary data.</text>
</comment>
<comment type="catalytic activity">
    <reaction evidence="9">
        <text>N-acetyl-D-glucosamine + ATP = N-acetyl-D-glucosamine 6-phosphate + ADP + H(+)</text>
        <dbReference type="Rhea" id="RHEA:17417"/>
        <dbReference type="ChEBI" id="CHEBI:15378"/>
        <dbReference type="ChEBI" id="CHEBI:30616"/>
        <dbReference type="ChEBI" id="CHEBI:57513"/>
        <dbReference type="ChEBI" id="CHEBI:456216"/>
        <dbReference type="ChEBI" id="CHEBI:506227"/>
        <dbReference type="EC" id="2.7.1.59"/>
    </reaction>
</comment>
<keyword evidence="2 10" id="KW-0808">Transferase</keyword>
<dbReference type="AlphaFoldDB" id="A0A7X0KKD9"/>
<protein>
    <recommendedName>
        <fullName evidence="1">N-acetylglucosamine kinase</fullName>
        <ecNumber evidence="1">2.7.1.59</ecNumber>
    </recommendedName>
</protein>
<dbReference type="InterPro" id="IPR043129">
    <property type="entry name" value="ATPase_NBD"/>
</dbReference>
<dbReference type="PANTHER" id="PTHR18964:SF162">
    <property type="entry name" value="N-ACETYL-D-GLUCOSAMINE KINASE"/>
    <property type="match status" value="1"/>
</dbReference>
<dbReference type="Pfam" id="PF00480">
    <property type="entry name" value="ROK"/>
    <property type="match status" value="1"/>
</dbReference>
<keyword evidence="3" id="KW-0479">Metal-binding</keyword>
<dbReference type="CDD" id="cd24057">
    <property type="entry name" value="ASKHA_NBD_ROK_NAGK"/>
    <property type="match status" value="1"/>
</dbReference>
<evidence type="ECO:0000256" key="7">
    <source>
        <dbReference type="ARBA" id="ARBA00022840"/>
    </source>
</evidence>
<evidence type="ECO:0000256" key="6">
    <source>
        <dbReference type="ARBA" id="ARBA00022833"/>
    </source>
</evidence>
<dbReference type="Gene3D" id="3.30.420.40">
    <property type="match status" value="2"/>
</dbReference>
<dbReference type="EMBL" id="JACHOU010000003">
    <property type="protein sequence ID" value="MBB6353910.1"/>
    <property type="molecule type" value="Genomic_DNA"/>
</dbReference>
<evidence type="ECO:0000256" key="8">
    <source>
        <dbReference type="ARBA" id="ARBA00023277"/>
    </source>
</evidence>
<dbReference type="PANTHER" id="PTHR18964">
    <property type="entry name" value="ROK (REPRESSOR, ORF, KINASE) FAMILY"/>
    <property type="match status" value="1"/>
</dbReference>
<dbReference type="InterPro" id="IPR000600">
    <property type="entry name" value="ROK"/>
</dbReference>
<evidence type="ECO:0000256" key="1">
    <source>
        <dbReference type="ARBA" id="ARBA00012122"/>
    </source>
</evidence>
<dbReference type="InterPro" id="IPR049874">
    <property type="entry name" value="ROK_cs"/>
</dbReference>
<evidence type="ECO:0000256" key="4">
    <source>
        <dbReference type="ARBA" id="ARBA00022741"/>
    </source>
</evidence>
<dbReference type="GO" id="GO:0005524">
    <property type="term" value="F:ATP binding"/>
    <property type="evidence" value="ECO:0007669"/>
    <property type="project" value="UniProtKB-KW"/>
</dbReference>
<dbReference type="GO" id="GO:0045127">
    <property type="term" value="F:N-acetylglucosamine kinase activity"/>
    <property type="evidence" value="ECO:0007669"/>
    <property type="project" value="UniProtKB-EC"/>
</dbReference>
<evidence type="ECO:0000256" key="3">
    <source>
        <dbReference type="ARBA" id="ARBA00022723"/>
    </source>
</evidence>